<dbReference type="Gene3D" id="2.60.300.12">
    <property type="entry name" value="HesB-like domain"/>
    <property type="match status" value="1"/>
</dbReference>
<organism evidence="19 20">
    <name type="scientific">Strongyloides stercoralis</name>
    <name type="common">Threadworm</name>
    <dbReference type="NCBI Taxonomy" id="6248"/>
    <lineage>
        <taxon>Eukaryota</taxon>
        <taxon>Metazoa</taxon>
        <taxon>Ecdysozoa</taxon>
        <taxon>Nematoda</taxon>
        <taxon>Chromadorea</taxon>
        <taxon>Rhabditida</taxon>
        <taxon>Tylenchina</taxon>
        <taxon>Panagrolaimomorpha</taxon>
        <taxon>Strongyloidoidea</taxon>
        <taxon>Strongyloididae</taxon>
        <taxon>Strongyloides</taxon>
    </lineage>
</organism>
<dbReference type="GO" id="GO:0051537">
    <property type="term" value="F:2 iron, 2 sulfur cluster binding"/>
    <property type="evidence" value="ECO:0007669"/>
    <property type="project" value="TreeGrafter"/>
</dbReference>
<comment type="function">
    <text evidence="10">Involved in the maturation of mitochondrial 4Fe-4S proteins functioning late in the iron-sulfur cluster assembly pathway. May be involved in the binding of an intermediate of Fe/S cluster assembly.</text>
</comment>
<dbReference type="InterPro" id="IPR035903">
    <property type="entry name" value="HesB-like_dom_sf"/>
</dbReference>
<evidence type="ECO:0000313" key="20">
    <source>
        <dbReference type="WBParaSite" id="TCONS_00010597.p1"/>
    </source>
</evidence>
<evidence type="ECO:0000256" key="14">
    <source>
        <dbReference type="PROSITE-ProRule" id="PRU00339"/>
    </source>
</evidence>
<dbReference type="NCBIfam" id="TIGR00049">
    <property type="entry name" value="iron-sulfur cluster assembly accessory protein"/>
    <property type="match status" value="1"/>
</dbReference>
<feature type="transmembrane region" description="Helical" evidence="16">
    <location>
        <begin position="1019"/>
        <end position="1044"/>
    </location>
</feature>
<accession>A0AAF5I230</accession>
<evidence type="ECO:0000256" key="15">
    <source>
        <dbReference type="SAM" id="Coils"/>
    </source>
</evidence>
<dbReference type="Pfam" id="PF01521">
    <property type="entry name" value="Fe-S_biosyn"/>
    <property type="match status" value="1"/>
</dbReference>
<feature type="coiled-coil region" evidence="15">
    <location>
        <begin position="785"/>
        <end position="815"/>
    </location>
</feature>
<evidence type="ECO:0000259" key="17">
    <source>
        <dbReference type="Pfam" id="PF01521"/>
    </source>
</evidence>
<evidence type="ECO:0000256" key="12">
    <source>
        <dbReference type="ARBA" id="ARBA00077082"/>
    </source>
</evidence>
<keyword evidence="14" id="KW-0802">TPR repeat</keyword>
<dbReference type="GO" id="GO:0016409">
    <property type="term" value="F:palmitoyltransferase activity"/>
    <property type="evidence" value="ECO:0007669"/>
    <property type="project" value="InterPro"/>
</dbReference>
<keyword evidence="4 16" id="KW-0812">Transmembrane</keyword>
<dbReference type="PROSITE" id="PS50216">
    <property type="entry name" value="DHHC"/>
    <property type="match status" value="1"/>
</dbReference>
<dbReference type="InterPro" id="IPR000361">
    <property type="entry name" value="ATAP_core_dom"/>
</dbReference>
<dbReference type="InterPro" id="IPR011990">
    <property type="entry name" value="TPR-like_helical_dom_sf"/>
</dbReference>
<dbReference type="FunFam" id="2.60.300.12:FF:000006">
    <property type="entry name" value="Iron-sulfur cluster assembly 2 mitochondrial"/>
    <property type="match status" value="1"/>
</dbReference>
<dbReference type="WBParaSite" id="TCONS_00010597.p1">
    <property type="protein sequence ID" value="TCONS_00010597.p1"/>
    <property type="gene ID" value="XLOC_003910"/>
</dbReference>
<dbReference type="PANTHER" id="PTHR43011">
    <property type="entry name" value="IRON-SULFUR CLUSTER ASSEMBLY 2 HOMOLOG, MITOCHONDRIAL"/>
    <property type="match status" value="1"/>
</dbReference>
<keyword evidence="15" id="KW-0175">Coiled coil</keyword>
<dbReference type="SUPFAM" id="SSF110324">
    <property type="entry name" value="Ribosomal L27 protein-like"/>
    <property type="match status" value="1"/>
</dbReference>
<evidence type="ECO:0000256" key="3">
    <source>
        <dbReference type="ARBA" id="ARBA00006718"/>
    </source>
</evidence>
<feature type="transmembrane region" description="Helical" evidence="16">
    <location>
        <begin position="1064"/>
        <end position="1083"/>
    </location>
</feature>
<evidence type="ECO:0000256" key="9">
    <source>
        <dbReference type="ARBA" id="ARBA00023136"/>
    </source>
</evidence>
<dbReference type="InterPro" id="IPR019734">
    <property type="entry name" value="TPR_rpt"/>
</dbReference>
<dbReference type="GO" id="GO:0005506">
    <property type="term" value="F:iron ion binding"/>
    <property type="evidence" value="ECO:0007669"/>
    <property type="project" value="TreeGrafter"/>
</dbReference>
<dbReference type="GO" id="GO:0051539">
    <property type="term" value="F:4 iron, 4 sulfur cluster binding"/>
    <property type="evidence" value="ECO:0007669"/>
    <property type="project" value="TreeGrafter"/>
</dbReference>
<dbReference type="Pfam" id="PF13374">
    <property type="entry name" value="TPR_10"/>
    <property type="match status" value="1"/>
</dbReference>
<dbReference type="PROSITE" id="PS50005">
    <property type="entry name" value="TPR"/>
    <property type="match status" value="1"/>
</dbReference>
<dbReference type="Gene3D" id="2.40.50.100">
    <property type="match status" value="1"/>
</dbReference>
<evidence type="ECO:0000256" key="11">
    <source>
        <dbReference type="ARBA" id="ARBA00073313"/>
    </source>
</evidence>
<name>A0AAF5I230_STRER</name>
<keyword evidence="19" id="KW-1185">Reference proteome</keyword>
<comment type="subcellular location">
    <subcellularLocation>
        <location evidence="1">Membrane</location>
        <topology evidence="1">Multi-pass membrane protein</topology>
    </subcellularLocation>
    <subcellularLocation>
        <location evidence="2">Mitochondrion</location>
    </subcellularLocation>
</comment>
<comment type="subunit">
    <text evidence="13">Heterotetramer; forms a dimer of dimers with IBA57. Interacts with [2Fe-2S]-ISCA2 forming the heterodimer [2Fe- 2S]-ISCA2-IBA57 complex; [2Fe-2S] cluster binding is absolutely required to promote the complex formation.</text>
</comment>
<dbReference type="Gene3D" id="1.25.40.10">
    <property type="entry name" value="Tetratricopeptide repeat domain"/>
    <property type="match status" value="2"/>
</dbReference>
<protein>
    <recommendedName>
        <fullName evidence="11">Iron-sulfur cluster assembly 2 homolog, mitochondrial</fullName>
    </recommendedName>
    <alternativeName>
        <fullName evidence="12">HESB-like domain-containing protein 1</fullName>
    </alternativeName>
</protein>
<dbReference type="Pfam" id="PF01016">
    <property type="entry name" value="Ribosomal_L27"/>
    <property type="match status" value="1"/>
</dbReference>
<dbReference type="SUPFAM" id="SSF48452">
    <property type="entry name" value="TPR-like"/>
    <property type="match status" value="2"/>
</dbReference>
<dbReference type="InterPro" id="IPR001684">
    <property type="entry name" value="Ribosomal_bL27"/>
</dbReference>
<feature type="transmembrane region" description="Helical" evidence="16">
    <location>
        <begin position="702"/>
        <end position="721"/>
    </location>
</feature>
<dbReference type="GO" id="GO:0005840">
    <property type="term" value="C:ribosome"/>
    <property type="evidence" value="ECO:0007669"/>
    <property type="project" value="InterPro"/>
</dbReference>
<dbReference type="SMART" id="SM00028">
    <property type="entry name" value="TPR"/>
    <property type="match status" value="3"/>
</dbReference>
<evidence type="ECO:0000256" key="2">
    <source>
        <dbReference type="ARBA" id="ARBA00004173"/>
    </source>
</evidence>
<dbReference type="PANTHER" id="PTHR43011:SF1">
    <property type="entry name" value="IRON-SULFUR CLUSTER ASSEMBLY 2 HOMOLOG, MITOCHONDRIAL"/>
    <property type="match status" value="1"/>
</dbReference>
<evidence type="ECO:0000256" key="8">
    <source>
        <dbReference type="ARBA" id="ARBA00023128"/>
    </source>
</evidence>
<evidence type="ECO:0000256" key="13">
    <source>
        <dbReference type="ARBA" id="ARBA00093471"/>
    </source>
</evidence>
<reference evidence="20" key="1">
    <citation type="submission" date="2024-02" db="UniProtKB">
        <authorList>
            <consortium name="WormBaseParasite"/>
        </authorList>
    </citation>
    <scope>IDENTIFICATION</scope>
</reference>
<dbReference type="GO" id="GO:0016226">
    <property type="term" value="P:iron-sulfur cluster assembly"/>
    <property type="evidence" value="ECO:0007669"/>
    <property type="project" value="InterPro"/>
</dbReference>
<dbReference type="InterPro" id="IPR016092">
    <property type="entry name" value="ATAP"/>
</dbReference>
<evidence type="ECO:0000256" key="6">
    <source>
        <dbReference type="ARBA" id="ARBA00022989"/>
    </source>
</evidence>
<dbReference type="GO" id="GO:0120510">
    <property type="term" value="C:mitochondrial [4Fe-4S] assembly complex"/>
    <property type="evidence" value="ECO:0007669"/>
    <property type="project" value="UniProtKB-ARBA"/>
</dbReference>
<dbReference type="SUPFAM" id="SSF89360">
    <property type="entry name" value="HesB-like domain"/>
    <property type="match status" value="1"/>
</dbReference>
<dbReference type="InterPro" id="IPR001594">
    <property type="entry name" value="Palmitoyltrfase_DHHC"/>
</dbReference>
<evidence type="ECO:0000256" key="4">
    <source>
        <dbReference type="ARBA" id="ARBA00022692"/>
    </source>
</evidence>
<dbReference type="AlphaFoldDB" id="A0AAF5I230"/>
<comment type="similarity">
    <text evidence="3">Belongs to the HesB/IscA family.</text>
</comment>
<evidence type="ECO:0000256" key="1">
    <source>
        <dbReference type="ARBA" id="ARBA00004141"/>
    </source>
</evidence>
<dbReference type="Proteomes" id="UP000035681">
    <property type="component" value="Unplaced"/>
</dbReference>
<keyword evidence="8" id="KW-0496">Mitochondrion</keyword>
<keyword evidence="6 16" id="KW-1133">Transmembrane helix</keyword>
<dbReference type="GO" id="GO:0003735">
    <property type="term" value="F:structural constituent of ribosome"/>
    <property type="evidence" value="ECO:0007669"/>
    <property type="project" value="InterPro"/>
</dbReference>
<keyword evidence="7" id="KW-0408">Iron</keyword>
<keyword evidence="9 16" id="KW-0472">Membrane</keyword>
<feature type="repeat" description="TPR" evidence="14">
    <location>
        <begin position="383"/>
        <end position="416"/>
    </location>
</feature>
<dbReference type="Pfam" id="PF01529">
    <property type="entry name" value="DHHC"/>
    <property type="match status" value="1"/>
</dbReference>
<dbReference type="Pfam" id="PF13181">
    <property type="entry name" value="TPR_8"/>
    <property type="match status" value="1"/>
</dbReference>
<feature type="transmembrane region" description="Helical" evidence="16">
    <location>
        <begin position="886"/>
        <end position="906"/>
    </location>
</feature>
<feature type="domain" description="Core" evidence="17">
    <location>
        <begin position="161"/>
        <end position="259"/>
    </location>
</feature>
<evidence type="ECO:0000256" key="16">
    <source>
        <dbReference type="SAM" id="Phobius"/>
    </source>
</evidence>
<sequence length="1155" mass="134126">YLKMTSKIIPLSRRSLIFTSIRTLLRPVANIPYQGVYRQDGETVLKDDLIVVQKRLNWHPGRNVIFEVDRSLNLIKAGVDGKVLFSREKVDLDMSIPQVKNEYESQITEDLYKLTVNVVPFEESNVFVLKDVKIKRKILPKSYYCGREIIKKFYSTLQNDLILTTNCIKRLKEVLKKDEFLRIEVQGGGCSGFEYKFKFDNTLNKDQDLIFGDGNAKVVVDDISIGYLKGATVDYVSELLRTSFKIVKNPIAEKGCSCGSNKMIKNIANLRRIFTTGLSYPRILSSSPLDIQYTNNQENNYNKNDNKKRNPKFSKNIFLFASVWLSIKDYFGIEKVPINHDPMRDLVKKAWFCTRDEKFDEAIEILEGAIKLAFENNDQKIVTRIYSELGDIYFKMGNDDKAEEYYRVVLQRYIELHKYADSHPGFILTSLKLATVFAKKGNLDGAEMGYKHCIKKQMANVDEHLKKYIVSHGAYLQEKNVVDTRSFEFTDPLALSGYCLNTYAHFLINYRGEDRLVEAEECMDESLKLAYTIYGSTSSHLMNLLNNFSIDCLRKKYYTLARKYLEIGINRVVNITNDNDLIVKYYCNYAKTLFQVGEIEKGKEYAEKAVSFSKNIKKKKQLNGFTFFKWLKVKNEKTLLTKAKCCAKKMATTTGDTIINGGSLLKDEIASATNTVINNKSKVFYFIDNIIKNIIELFSNQYSIYILLILLIIILLFIFLWKYKFYFSQKNDMNVLSLGTSLVASPNASDASLIIKTGNINLDKNTKELFEQKLICQKSDINFEIQDQKRNKEIDENLKKRLNEAVEIVSQLENVTDWNFNLKKTPSSPSSKYKDIQKIMVINYKKYFIPNCCVKKEDDGGFITPKIRRSPNYWVLFNKRIILTYYYKNALLSIFLMTLFVFIFQFETLPSIYKNNNILLSNIVWIIYGIFTYLVIRIVTTDPGIIPKDKFSEKLRRLITEESLFMSMATYYRNENNYCIICHHNMPNKTLHCRRCNCCVLDLDHHCKILGTCIGKRNYYLFVLMLFVLFIINLIGLIITAKFFYQELTTTPASKWIDMLIFKYPLSTALQLTTLLLLFPISYMNILHCKLISCEVGTYTYFVNILHPSEGGTIKKFTFKKMFQNYYKLFNKPIQPSLLRIGQVSDEKLFSIIKS</sequence>
<dbReference type="GO" id="GO:0006412">
    <property type="term" value="P:translation"/>
    <property type="evidence" value="ECO:0007669"/>
    <property type="project" value="InterPro"/>
</dbReference>
<evidence type="ECO:0000256" key="10">
    <source>
        <dbReference type="ARBA" id="ARBA00057540"/>
    </source>
</evidence>
<keyword evidence="5" id="KW-0479">Metal-binding</keyword>
<feature type="domain" description="Palmitoyltransferase DHHC" evidence="18">
    <location>
        <begin position="974"/>
        <end position="1101"/>
    </location>
</feature>
<proteinExistence type="inferred from homology"/>
<evidence type="ECO:0000256" key="7">
    <source>
        <dbReference type="ARBA" id="ARBA00023004"/>
    </source>
</evidence>
<evidence type="ECO:0000313" key="19">
    <source>
        <dbReference type="Proteomes" id="UP000035681"/>
    </source>
</evidence>
<evidence type="ECO:0000259" key="18">
    <source>
        <dbReference type="Pfam" id="PF01529"/>
    </source>
</evidence>
<evidence type="ECO:0000256" key="5">
    <source>
        <dbReference type="ARBA" id="ARBA00022723"/>
    </source>
</evidence>
<dbReference type="GO" id="GO:0016020">
    <property type="term" value="C:membrane"/>
    <property type="evidence" value="ECO:0007669"/>
    <property type="project" value="UniProtKB-SubCell"/>
</dbReference>
<feature type="transmembrane region" description="Helical" evidence="16">
    <location>
        <begin position="918"/>
        <end position="940"/>
    </location>
</feature>